<organism evidence="2 3">
    <name type="scientific">Bombella saccharophila</name>
    <dbReference type="NCBI Taxonomy" id="2967338"/>
    <lineage>
        <taxon>Bacteria</taxon>
        <taxon>Pseudomonadati</taxon>
        <taxon>Pseudomonadota</taxon>
        <taxon>Alphaproteobacteria</taxon>
        <taxon>Acetobacterales</taxon>
        <taxon>Acetobacteraceae</taxon>
        <taxon>Bombella</taxon>
    </lineage>
</organism>
<dbReference type="RefSeq" id="WP_266106504.1">
    <property type="nucleotide sequence ID" value="NZ_JANIDW010000001.1"/>
</dbReference>
<dbReference type="EMBL" id="JANIDW010000001">
    <property type="protein sequence ID" value="MCX5614389.1"/>
    <property type="molecule type" value="Genomic_DNA"/>
</dbReference>
<proteinExistence type="predicted"/>
<evidence type="ECO:0000259" key="1">
    <source>
        <dbReference type="Pfam" id="PF13524"/>
    </source>
</evidence>
<evidence type="ECO:0000313" key="2">
    <source>
        <dbReference type="EMBL" id="MCX5614389.1"/>
    </source>
</evidence>
<protein>
    <submittedName>
        <fullName evidence="2">Glycosyltransferase</fullName>
    </submittedName>
</protein>
<dbReference type="InterPro" id="IPR055259">
    <property type="entry name" value="YkvP/CgeB_Glyco_trans-like"/>
</dbReference>
<feature type="domain" description="Spore protein YkvP/CgeB glycosyl transferase-like" evidence="1">
    <location>
        <begin position="228"/>
        <end position="346"/>
    </location>
</feature>
<name>A0ABT3W7M6_9PROT</name>
<reference evidence="2 3" key="1">
    <citation type="submission" date="2022-07" db="EMBL/GenBank/DDBJ databases">
        <title>Bombella genomes.</title>
        <authorList>
            <person name="Harer L."/>
            <person name="Styblova S."/>
            <person name="Ehrmann M."/>
        </authorList>
    </citation>
    <scope>NUCLEOTIDE SEQUENCE [LARGE SCALE GENOMIC DNA]</scope>
    <source>
        <strain evidence="2 3">TMW 2.2558</strain>
    </source>
</reference>
<gene>
    <name evidence="2" type="ORF">NQF64_03915</name>
</gene>
<dbReference type="Proteomes" id="UP001165648">
    <property type="component" value="Unassembled WGS sequence"/>
</dbReference>
<keyword evidence="3" id="KW-1185">Reference proteome</keyword>
<dbReference type="Pfam" id="PF13524">
    <property type="entry name" value="Glyco_trans_1_2"/>
    <property type="match status" value="1"/>
</dbReference>
<accession>A0ABT3W7M6</accession>
<comment type="caution">
    <text evidence="2">The sequence shown here is derived from an EMBL/GenBank/DDBJ whole genome shotgun (WGS) entry which is preliminary data.</text>
</comment>
<sequence>MHNARHGGGGWVTARPLKIVHVGDFFFSLKRNAPSQFSVGGKLSHGLVRNGHHVIDLSYRDVARAGGWFGSRKLGRRYLWRALKEFLALSAPDLLLLGHGYMIPPAVIAEIRRQQPGMLIVQWNIDALFVPDNVRDFAARHQVVDASFISTAGPIVREIIGEGGRVYFLPNPVDASVERGQAFARQNIEADLFYSCGNPARERLICGQSWEMNQFCQMLEGTLPPTMRYAYAGVRGQPYVSGPAYAALLEQSAMGLNISRRADYHLYSSDRLAQMVGNGQLVFMERQTGYDCLFSEREMGFFSTIDELSEAICFFHQHPKSRQDVARAGWQRYHQLFNERAVADYLIGQTFGTLSDDDHTWRQFTAI</sequence>
<evidence type="ECO:0000313" key="3">
    <source>
        <dbReference type="Proteomes" id="UP001165648"/>
    </source>
</evidence>
<dbReference type="SUPFAM" id="SSF53756">
    <property type="entry name" value="UDP-Glycosyltransferase/glycogen phosphorylase"/>
    <property type="match status" value="1"/>
</dbReference>